<dbReference type="Pfam" id="PF00589">
    <property type="entry name" value="Phage_integrase"/>
    <property type="match status" value="1"/>
</dbReference>
<dbReference type="CDD" id="cd01184">
    <property type="entry name" value="INT_C_like_1"/>
    <property type="match status" value="1"/>
</dbReference>
<keyword evidence="3" id="KW-0238">DNA-binding</keyword>
<dbReference type="SUPFAM" id="SSF56349">
    <property type="entry name" value="DNA breaking-rejoining enzymes"/>
    <property type="match status" value="1"/>
</dbReference>
<dbReference type="InterPro" id="IPR013762">
    <property type="entry name" value="Integrase-like_cat_sf"/>
</dbReference>
<dbReference type="GO" id="GO:0006310">
    <property type="term" value="P:DNA recombination"/>
    <property type="evidence" value="ECO:0007669"/>
    <property type="project" value="UniProtKB-KW"/>
</dbReference>
<evidence type="ECO:0000256" key="3">
    <source>
        <dbReference type="ARBA" id="ARBA00023125"/>
    </source>
</evidence>
<evidence type="ECO:0000259" key="5">
    <source>
        <dbReference type="PROSITE" id="PS51898"/>
    </source>
</evidence>
<proteinExistence type="inferred from homology"/>
<reference evidence="6 7" key="1">
    <citation type="submission" date="2019-04" db="EMBL/GenBank/DDBJ databases">
        <title>genome sequence of strain W3.</title>
        <authorList>
            <person name="Gao J."/>
            <person name="Sun J."/>
        </authorList>
    </citation>
    <scope>NUCLEOTIDE SEQUENCE [LARGE SCALE GENOMIC DNA]</scope>
    <source>
        <strain evidence="6 7">W3</strain>
    </source>
</reference>
<dbReference type="AlphaFoldDB" id="A0A4S8PW92"/>
<dbReference type="InterPro" id="IPR046668">
    <property type="entry name" value="DUF6538"/>
</dbReference>
<gene>
    <name evidence="6" type="ORF">FAA86_16860</name>
</gene>
<dbReference type="PROSITE" id="PS51898">
    <property type="entry name" value="TYR_RECOMBINASE"/>
    <property type="match status" value="1"/>
</dbReference>
<dbReference type="Gene3D" id="1.10.443.10">
    <property type="entry name" value="Intergrase catalytic core"/>
    <property type="match status" value="1"/>
</dbReference>
<dbReference type="InterPro" id="IPR002104">
    <property type="entry name" value="Integrase_catalytic"/>
</dbReference>
<keyword evidence="4" id="KW-0233">DNA recombination</keyword>
<feature type="domain" description="Tyr recombinase" evidence="5">
    <location>
        <begin position="351"/>
        <end position="556"/>
    </location>
</feature>
<organism evidence="6 7">
    <name type="scientific">Rhizobium rosettiformans W3</name>
    <dbReference type="NCBI Taxonomy" id="538378"/>
    <lineage>
        <taxon>Bacteria</taxon>
        <taxon>Pseudomonadati</taxon>
        <taxon>Pseudomonadota</taxon>
        <taxon>Alphaproteobacteria</taxon>
        <taxon>Hyphomicrobiales</taxon>
        <taxon>Rhizobiaceae</taxon>
        <taxon>Rhizobium/Agrobacterium group</taxon>
        <taxon>Rhizobium</taxon>
    </lineage>
</organism>
<evidence type="ECO:0000313" key="6">
    <source>
        <dbReference type="EMBL" id="THV34122.1"/>
    </source>
</evidence>
<name>A0A4S8PW92_9HYPH</name>
<dbReference type="Proteomes" id="UP000307378">
    <property type="component" value="Unassembled WGS sequence"/>
</dbReference>
<dbReference type="Gene3D" id="1.10.150.130">
    <property type="match status" value="1"/>
</dbReference>
<evidence type="ECO:0000256" key="4">
    <source>
        <dbReference type="ARBA" id="ARBA00023172"/>
    </source>
</evidence>
<dbReference type="InterPro" id="IPR011010">
    <property type="entry name" value="DNA_brk_join_enz"/>
</dbReference>
<keyword evidence="2" id="KW-0229">DNA integration</keyword>
<dbReference type="InterPro" id="IPR010998">
    <property type="entry name" value="Integrase_recombinase_N"/>
</dbReference>
<evidence type="ECO:0000256" key="1">
    <source>
        <dbReference type="ARBA" id="ARBA00008857"/>
    </source>
</evidence>
<evidence type="ECO:0000313" key="7">
    <source>
        <dbReference type="Proteomes" id="UP000307378"/>
    </source>
</evidence>
<protein>
    <submittedName>
        <fullName evidence="6">Site-specific integrase</fullName>
    </submittedName>
</protein>
<dbReference type="RefSeq" id="WP_136542333.1">
    <property type="nucleotide sequence ID" value="NZ_STGU01000009.1"/>
</dbReference>
<dbReference type="GO" id="GO:0015074">
    <property type="term" value="P:DNA integration"/>
    <property type="evidence" value="ECO:0007669"/>
    <property type="project" value="UniProtKB-KW"/>
</dbReference>
<evidence type="ECO:0000256" key="2">
    <source>
        <dbReference type="ARBA" id="ARBA00022908"/>
    </source>
</evidence>
<dbReference type="Pfam" id="PF20172">
    <property type="entry name" value="DUF6538"/>
    <property type="match status" value="1"/>
</dbReference>
<comment type="caution">
    <text evidence="6">The sequence shown here is derived from an EMBL/GenBank/DDBJ whole genome shotgun (WGS) entry which is preliminary data.</text>
</comment>
<dbReference type="PANTHER" id="PTHR30349">
    <property type="entry name" value="PHAGE INTEGRASE-RELATED"/>
    <property type="match status" value="1"/>
</dbReference>
<comment type="similarity">
    <text evidence="1">Belongs to the 'phage' integrase family.</text>
</comment>
<dbReference type="InterPro" id="IPR050090">
    <property type="entry name" value="Tyrosine_recombinase_XerCD"/>
</dbReference>
<sequence>MAAPSNIVRRGRIFHFRRAVPADLRDRLKRRELVRSLGACGPKDARLRADELYWLSEQLFETARANPMLTQDQLALLAQSFYNHVLERERTVRASGMYLTEDGRAARARYWGDVAQQTKKSLGGNMLDHGITTAQMTARMVGLTWSDLDEAERHQCKEVVHRAGIDLAEALKARYEGDFEFEPKSKLLRQALVEVPPTASPPHQMQSGAQAEPLFSTVYPGYIEDQIRRGDWRQQTGNQAHATYRLFEQICGNKPVNQYTRADAAQFRTTAERMPSDYGKAASYKNFTPEDIIRAYEKLPDERKQPLLTQKTIKRHFSALSAMWSEAIATGKATENIFSGFRFAAVKRAVDEREQWSGTELKALFGSPVWSGCLSAGRRSQPGQQIIRDDKFWIPLITLFSGMRLEEICQLRTDDIREENGTPFFDINDRPPRQLKNKNAVRKVPIHSELIRMGFLTYIKTLGKGSQPVFPALKPGGADDKLGHGFTKWFTRYRQDIGVYRKNLDFHSLRHTATTLMHQADVSTLVIDHLTGHSTPGETARYTKGSSLQQLAAAIEAIKPGLALAHLYNDC</sequence>
<accession>A0A4S8PW92</accession>
<dbReference type="EMBL" id="STGU01000009">
    <property type="protein sequence ID" value="THV34122.1"/>
    <property type="molecule type" value="Genomic_DNA"/>
</dbReference>
<dbReference type="PANTHER" id="PTHR30349:SF41">
    <property type="entry name" value="INTEGRASE_RECOMBINASE PROTEIN MJ0367-RELATED"/>
    <property type="match status" value="1"/>
</dbReference>
<dbReference type="GO" id="GO:0003677">
    <property type="term" value="F:DNA binding"/>
    <property type="evidence" value="ECO:0007669"/>
    <property type="project" value="UniProtKB-KW"/>
</dbReference>